<evidence type="ECO:0000313" key="5">
    <source>
        <dbReference type="Proteomes" id="UP001054889"/>
    </source>
</evidence>
<feature type="domain" description="F-box protein AT5G49610-like beta-propeller" evidence="3">
    <location>
        <begin position="317"/>
        <end position="496"/>
    </location>
</feature>
<dbReference type="AlphaFoldDB" id="A0AAV5EAM7"/>
<protein>
    <recommendedName>
        <fullName evidence="6">F-box domain-containing protein</fullName>
    </recommendedName>
</protein>
<dbReference type="PANTHER" id="PTHR33207">
    <property type="entry name" value="F-BOX DOMAIN CONTAINING PROTEIN-RELATED"/>
    <property type="match status" value="1"/>
</dbReference>
<dbReference type="EMBL" id="BQKI01000074">
    <property type="protein sequence ID" value="GJN19612.1"/>
    <property type="molecule type" value="Genomic_DNA"/>
</dbReference>
<sequence>MPRGDIKISPRSKSNKLIVPPGSLANRLLNSLVKTKREMKPWKGQLPSPRISPLRTFDDELQKANIWRSAGHNCVLWHNLIKTPSFLILRSYPQGHNPNRSIPPCSVAAIEAKLERSLSSSPPPACAASTEAKRERNRPNSPEVREPKESNPDAAETTGAVSTVLGNGDLLREILLLLEFPTCLVRAAAVCRHWLRHASDPAFLRRFRDLHPPRLLGFYLTTGSYRRLEFVPLLPQPPELAAVLRRGCFSLDSFQSSSSSLDTEDEGSSSCRFMNGMDCRNGRLFFGLCCGGPCTYGVHSPLRRGSHPGAIAPFGDEGEATAYFHTLQDDAWHMSASAKMKIPEWLQSKQYLRSFISVDDKIFVIATVKYIIVFNSTSSSFSTINFPDGMVFHGSAEVLLAQGNGSGLYLVHSKGLKLSIWLCSDVNDSVGNWLLLDSFYLRDMFADLRTLDCEAQDENITVVYITAVGRNAEFVFLKTYTCVFYLDVRRKALHKAEHKPGASFTGNTSQHEPARTFC</sequence>
<evidence type="ECO:0000259" key="2">
    <source>
        <dbReference type="Pfam" id="PF00646"/>
    </source>
</evidence>
<gene>
    <name evidence="4" type="primary">gb06906</name>
    <name evidence="4" type="ORF">PR202_gb06906</name>
</gene>
<proteinExistence type="predicted"/>
<organism evidence="4 5">
    <name type="scientific">Eleusine coracana subsp. coracana</name>
    <dbReference type="NCBI Taxonomy" id="191504"/>
    <lineage>
        <taxon>Eukaryota</taxon>
        <taxon>Viridiplantae</taxon>
        <taxon>Streptophyta</taxon>
        <taxon>Embryophyta</taxon>
        <taxon>Tracheophyta</taxon>
        <taxon>Spermatophyta</taxon>
        <taxon>Magnoliopsida</taxon>
        <taxon>Liliopsida</taxon>
        <taxon>Poales</taxon>
        <taxon>Poaceae</taxon>
        <taxon>PACMAD clade</taxon>
        <taxon>Chloridoideae</taxon>
        <taxon>Cynodonteae</taxon>
        <taxon>Eleusininae</taxon>
        <taxon>Eleusine</taxon>
    </lineage>
</organism>
<evidence type="ECO:0000259" key="3">
    <source>
        <dbReference type="Pfam" id="PF23635"/>
    </source>
</evidence>
<evidence type="ECO:0008006" key="6">
    <source>
        <dbReference type="Google" id="ProtNLM"/>
    </source>
</evidence>
<reference evidence="4" key="1">
    <citation type="journal article" date="2018" name="DNA Res.">
        <title>Multiple hybrid de novo genome assembly of finger millet, an orphan allotetraploid crop.</title>
        <authorList>
            <person name="Hatakeyama M."/>
            <person name="Aluri S."/>
            <person name="Balachadran M.T."/>
            <person name="Sivarajan S.R."/>
            <person name="Patrignani A."/>
            <person name="Gruter S."/>
            <person name="Poveda L."/>
            <person name="Shimizu-Inatsugi R."/>
            <person name="Baeten J."/>
            <person name="Francoijs K.J."/>
            <person name="Nataraja K.N."/>
            <person name="Reddy Y.A.N."/>
            <person name="Phadnis S."/>
            <person name="Ravikumar R.L."/>
            <person name="Schlapbach R."/>
            <person name="Sreeman S.M."/>
            <person name="Shimizu K.K."/>
        </authorList>
    </citation>
    <scope>NUCLEOTIDE SEQUENCE</scope>
</reference>
<dbReference type="Pfam" id="PF23635">
    <property type="entry name" value="Beta-prop_AT5G49610-like"/>
    <property type="match status" value="1"/>
</dbReference>
<evidence type="ECO:0000256" key="1">
    <source>
        <dbReference type="SAM" id="MobiDB-lite"/>
    </source>
</evidence>
<dbReference type="Proteomes" id="UP001054889">
    <property type="component" value="Unassembled WGS sequence"/>
</dbReference>
<feature type="compositionally biased region" description="Basic and acidic residues" evidence="1">
    <location>
        <begin position="131"/>
        <end position="151"/>
    </location>
</feature>
<name>A0AAV5EAM7_ELECO</name>
<keyword evidence="5" id="KW-1185">Reference proteome</keyword>
<dbReference type="InterPro" id="IPR056594">
    <property type="entry name" value="AT5G49610-like_b-prop"/>
</dbReference>
<dbReference type="InterPro" id="IPR001810">
    <property type="entry name" value="F-box_dom"/>
</dbReference>
<feature type="region of interest" description="Disordered" evidence="1">
    <location>
        <begin position="116"/>
        <end position="159"/>
    </location>
</feature>
<feature type="domain" description="F-box" evidence="2">
    <location>
        <begin position="169"/>
        <end position="205"/>
    </location>
</feature>
<reference evidence="4" key="2">
    <citation type="submission" date="2021-12" db="EMBL/GenBank/DDBJ databases">
        <title>Resequencing data analysis of finger millet.</title>
        <authorList>
            <person name="Hatakeyama M."/>
            <person name="Aluri S."/>
            <person name="Balachadran M.T."/>
            <person name="Sivarajan S.R."/>
            <person name="Poveda L."/>
            <person name="Shimizu-Inatsugi R."/>
            <person name="Schlapbach R."/>
            <person name="Sreeman S.M."/>
            <person name="Shimizu K.K."/>
        </authorList>
    </citation>
    <scope>NUCLEOTIDE SEQUENCE</scope>
</reference>
<comment type="caution">
    <text evidence="4">The sequence shown here is derived from an EMBL/GenBank/DDBJ whole genome shotgun (WGS) entry which is preliminary data.</text>
</comment>
<dbReference type="SUPFAM" id="SSF81383">
    <property type="entry name" value="F-box domain"/>
    <property type="match status" value="1"/>
</dbReference>
<evidence type="ECO:0000313" key="4">
    <source>
        <dbReference type="EMBL" id="GJN19612.1"/>
    </source>
</evidence>
<dbReference type="InterPro" id="IPR036047">
    <property type="entry name" value="F-box-like_dom_sf"/>
</dbReference>
<accession>A0AAV5EAM7</accession>
<feature type="region of interest" description="Disordered" evidence="1">
    <location>
        <begin position="499"/>
        <end position="518"/>
    </location>
</feature>
<dbReference type="Pfam" id="PF00646">
    <property type="entry name" value="F-box"/>
    <property type="match status" value="1"/>
</dbReference>